<evidence type="ECO:0000256" key="7">
    <source>
        <dbReference type="SAM" id="MobiDB-lite"/>
    </source>
</evidence>
<evidence type="ECO:0000256" key="5">
    <source>
        <dbReference type="ARBA" id="ARBA00022989"/>
    </source>
</evidence>
<keyword evidence="11" id="KW-1185">Reference proteome</keyword>
<proteinExistence type="inferred from homology"/>
<dbReference type="InterPro" id="IPR020846">
    <property type="entry name" value="MFS_dom"/>
</dbReference>
<reference evidence="10 11" key="1">
    <citation type="submission" date="2023-01" db="EMBL/GenBank/DDBJ databases">
        <title>Analysis of 21 Apiospora genomes using comparative genomics revels a genus with tremendous synthesis potential of carbohydrate active enzymes and secondary metabolites.</title>
        <authorList>
            <person name="Sorensen T."/>
        </authorList>
    </citation>
    <scope>NUCLEOTIDE SEQUENCE [LARGE SCALE GENOMIC DNA]</scope>
    <source>
        <strain evidence="10 11">CBS 135458</strain>
    </source>
</reference>
<dbReference type="Gene3D" id="1.20.1250.20">
    <property type="entry name" value="MFS general substrate transporter like domains"/>
    <property type="match status" value="2"/>
</dbReference>
<feature type="transmembrane region" description="Helical" evidence="8">
    <location>
        <begin position="401"/>
        <end position="421"/>
    </location>
</feature>
<dbReference type="GeneID" id="92098606"/>
<feature type="transmembrane region" description="Helical" evidence="8">
    <location>
        <begin position="70"/>
        <end position="88"/>
    </location>
</feature>
<feature type="domain" description="Major facilitator superfamily (MFS) profile" evidence="9">
    <location>
        <begin position="35"/>
        <end position="532"/>
    </location>
</feature>
<feature type="transmembrane region" description="Helical" evidence="8">
    <location>
        <begin position="161"/>
        <end position="182"/>
    </location>
</feature>
<evidence type="ECO:0000313" key="11">
    <source>
        <dbReference type="Proteomes" id="UP001480595"/>
    </source>
</evidence>
<feature type="transmembrane region" description="Helical" evidence="8">
    <location>
        <begin position="300"/>
        <end position="326"/>
    </location>
</feature>
<feature type="region of interest" description="Disordered" evidence="7">
    <location>
        <begin position="1"/>
        <end position="21"/>
    </location>
</feature>
<name>A0ABR1T3H1_9PEZI</name>
<feature type="transmembrane region" description="Helical" evidence="8">
    <location>
        <begin position="194"/>
        <end position="213"/>
    </location>
</feature>
<evidence type="ECO:0000256" key="8">
    <source>
        <dbReference type="SAM" id="Phobius"/>
    </source>
</evidence>
<feature type="transmembrane region" description="Helical" evidence="8">
    <location>
        <begin position="509"/>
        <end position="527"/>
    </location>
</feature>
<dbReference type="InterPro" id="IPR036259">
    <property type="entry name" value="MFS_trans_sf"/>
</dbReference>
<feature type="transmembrane region" description="Helical" evidence="8">
    <location>
        <begin position="234"/>
        <end position="260"/>
    </location>
</feature>
<evidence type="ECO:0000259" key="9">
    <source>
        <dbReference type="PROSITE" id="PS50850"/>
    </source>
</evidence>
<feature type="transmembrane region" description="Helical" evidence="8">
    <location>
        <begin position="266"/>
        <end position="288"/>
    </location>
</feature>
<dbReference type="PANTHER" id="PTHR23501:SF12">
    <property type="entry name" value="MAJOR FACILITATOR SUPERFAMILY (MFS) PROFILE DOMAIN-CONTAINING PROTEIN-RELATED"/>
    <property type="match status" value="1"/>
</dbReference>
<keyword evidence="6 8" id="KW-0472">Membrane</keyword>
<evidence type="ECO:0000256" key="6">
    <source>
        <dbReference type="ARBA" id="ARBA00023136"/>
    </source>
</evidence>
<accession>A0ABR1T3H1</accession>
<organism evidence="10 11">
    <name type="scientific">Apiospora phragmitis</name>
    <dbReference type="NCBI Taxonomy" id="2905665"/>
    <lineage>
        <taxon>Eukaryota</taxon>
        <taxon>Fungi</taxon>
        <taxon>Dikarya</taxon>
        <taxon>Ascomycota</taxon>
        <taxon>Pezizomycotina</taxon>
        <taxon>Sordariomycetes</taxon>
        <taxon>Xylariomycetidae</taxon>
        <taxon>Amphisphaeriales</taxon>
        <taxon>Apiosporaceae</taxon>
        <taxon>Apiospora</taxon>
    </lineage>
</organism>
<keyword evidence="4 8" id="KW-0812">Transmembrane</keyword>
<dbReference type="InterPro" id="IPR011701">
    <property type="entry name" value="MFS"/>
</dbReference>
<keyword evidence="5 8" id="KW-1133">Transmembrane helix</keyword>
<feature type="transmembrane region" description="Helical" evidence="8">
    <location>
        <begin position="100"/>
        <end position="119"/>
    </location>
</feature>
<dbReference type="SUPFAM" id="SSF103473">
    <property type="entry name" value="MFS general substrate transporter"/>
    <property type="match status" value="1"/>
</dbReference>
<sequence length="540" mass="58597">MASSERTLENDSALPEQPQNEKATRSITGLRWALVCLAVFSSNFLYGLDNTIVADIQASIIASVGNVNKLGWLGIGFPLGSIAIILPIGKSYAIFNVKWLYIGSLAMFAAGSALCGGAPTMGSLIVGRVWAGAGGAGMYLGQVSFRSMADFRLTTPKERSLYMSIVVLVYGAGAILGPVIGGSLADSSSGGWRWAFYLNLFIFVVMAPIYLFLLPSIQLRTETSWLQKVRDLDWVGIVLSCGMYTTFAMIFTFGGSIWPWSDGQMIGLYVVFAATLIGFALQQAFVILTSIENRIFPIEFLRNPTLVIMFISTCCLGSALFITVYYLPLFFQFVGGDNGIQAAVRLLPFICFYVVSVVLNGWFMMRWGYYMPWFFVSGVFTLIGGALLYTSSRDLPSANIYGYSILAAVGLTAYQAAYSVVPTKVREDQIAEVILFINVGQQGSVLIALTIANTIFQNVAFSKLVELLVPLRLDVTAAIAGARSDVLHNAPDATRLAALDVLVEAIDDTYVLIIVAGAILLISSLFMKREKLTMEFVAGG</sequence>
<feature type="transmembrane region" description="Helical" evidence="8">
    <location>
        <begin position="346"/>
        <end position="363"/>
    </location>
</feature>
<dbReference type="RefSeq" id="XP_066708672.1">
    <property type="nucleotide sequence ID" value="XM_066865543.1"/>
</dbReference>
<comment type="subcellular location">
    <subcellularLocation>
        <location evidence="1">Membrane</location>
        <topology evidence="1">Multi-pass membrane protein</topology>
    </subcellularLocation>
</comment>
<dbReference type="PROSITE" id="PS50850">
    <property type="entry name" value="MFS"/>
    <property type="match status" value="1"/>
</dbReference>
<dbReference type="Pfam" id="PF07690">
    <property type="entry name" value="MFS_1"/>
    <property type="match status" value="1"/>
</dbReference>
<feature type="transmembrane region" description="Helical" evidence="8">
    <location>
        <begin position="29"/>
        <end position="48"/>
    </location>
</feature>
<evidence type="ECO:0000256" key="3">
    <source>
        <dbReference type="ARBA" id="ARBA00022448"/>
    </source>
</evidence>
<evidence type="ECO:0000256" key="1">
    <source>
        <dbReference type="ARBA" id="ARBA00004141"/>
    </source>
</evidence>
<dbReference type="EMBL" id="JAQQWL010000015">
    <property type="protein sequence ID" value="KAK8041127.1"/>
    <property type="molecule type" value="Genomic_DNA"/>
</dbReference>
<feature type="transmembrane region" description="Helical" evidence="8">
    <location>
        <begin position="370"/>
        <end position="389"/>
    </location>
</feature>
<comment type="similarity">
    <text evidence="2">Belongs to the major facilitator superfamily. TCR/Tet family.</text>
</comment>
<protein>
    <recommendedName>
        <fullName evidence="9">Major facilitator superfamily (MFS) profile domain-containing protein</fullName>
    </recommendedName>
</protein>
<gene>
    <name evidence="10" type="ORF">PG994_014134</name>
</gene>
<feature type="transmembrane region" description="Helical" evidence="8">
    <location>
        <begin position="125"/>
        <end position="141"/>
    </location>
</feature>
<evidence type="ECO:0000256" key="2">
    <source>
        <dbReference type="ARBA" id="ARBA00007520"/>
    </source>
</evidence>
<feature type="transmembrane region" description="Helical" evidence="8">
    <location>
        <begin position="433"/>
        <end position="456"/>
    </location>
</feature>
<evidence type="ECO:0000256" key="4">
    <source>
        <dbReference type="ARBA" id="ARBA00022692"/>
    </source>
</evidence>
<dbReference type="PANTHER" id="PTHR23501">
    <property type="entry name" value="MAJOR FACILITATOR SUPERFAMILY"/>
    <property type="match status" value="1"/>
</dbReference>
<comment type="caution">
    <text evidence="10">The sequence shown here is derived from an EMBL/GenBank/DDBJ whole genome shotgun (WGS) entry which is preliminary data.</text>
</comment>
<keyword evidence="3" id="KW-0813">Transport</keyword>
<evidence type="ECO:0000313" key="10">
    <source>
        <dbReference type="EMBL" id="KAK8041127.1"/>
    </source>
</evidence>
<dbReference type="Proteomes" id="UP001480595">
    <property type="component" value="Unassembled WGS sequence"/>
</dbReference>